<name>A0A5M8QTG7_9BACT</name>
<evidence type="ECO:0000259" key="2">
    <source>
        <dbReference type="Pfam" id="PF08800"/>
    </source>
</evidence>
<comment type="caution">
    <text evidence="4">The sequence shown here is derived from an EMBL/GenBank/DDBJ whole genome shotgun (WGS) entry which is preliminary data.</text>
</comment>
<dbReference type="Pfam" id="PF08800">
    <property type="entry name" value="BT4734-like_N"/>
    <property type="match status" value="1"/>
</dbReference>
<accession>A0A5M8QTG7</accession>
<dbReference type="EMBL" id="VKKZ01000010">
    <property type="protein sequence ID" value="KAA6437492.1"/>
    <property type="molecule type" value="Genomic_DNA"/>
</dbReference>
<dbReference type="Proteomes" id="UP001570846">
    <property type="component" value="Unassembled WGS sequence"/>
</dbReference>
<sequence>MESILNVQVSCFANYTSAENPAEVNLLQWLTSDKYREQVELIRTLEAKEERDRIKATLPAITPAGTFTQRAQDHLIKHSGFLQFDIDWKENTHITNYQGLKQQICNIPNVAYCGLSVSGKGFWGLIPIAYPEKHRQHFESLEKAFAHFGIVLDPAPKNVASLRGYSYDQEPYFNHQATIYQMYEKPERRTYSGVYEKGSEREKVDACLAEIERHRADLTGTYTAWFEIGCSLANAFGEDGRVYFHLVSQYHPDYSSHKTDRQYNACLKGNNTFTIATFFNYCAQAQIRYKDLVETETKLRTYEVPLPPAQEIISSEKVEKEVEPSKPAIEKPEKAAIYQVKELKPWDVEELESFFENASLPSESIQLLPWEKITDPQQFIRSHISYIKANNGKRSTLPHFERLTRLKAILEGTALQIRHTPLLHRAA</sequence>
<dbReference type="GO" id="GO:0016817">
    <property type="term" value="F:hydrolase activity, acting on acid anhydrides"/>
    <property type="evidence" value="ECO:0007669"/>
    <property type="project" value="InterPro"/>
</dbReference>
<reference evidence="4 6" key="2">
    <citation type="submission" date="2019-09" db="EMBL/GenBank/DDBJ databases">
        <title>A bacterium isolated from glacier soil.</title>
        <authorList>
            <person name="Liu Q."/>
        </authorList>
    </citation>
    <scope>NUCLEOTIDE SEQUENCE [LARGE SCALE GENOMIC DNA]</scope>
    <source>
        <strain evidence="4 6">MDT1-10-3</strain>
    </source>
</reference>
<dbReference type="InterPro" id="IPR014819">
    <property type="entry name" value="PriCT_2"/>
</dbReference>
<gene>
    <name evidence="5" type="ORF">ACD591_16320</name>
    <name evidence="4" type="ORF">FOE74_03035</name>
</gene>
<organism evidence="4 6">
    <name type="scientific">Rufibacter glacialis</name>
    <dbReference type="NCBI Taxonomy" id="1259555"/>
    <lineage>
        <taxon>Bacteria</taxon>
        <taxon>Pseudomonadati</taxon>
        <taxon>Bacteroidota</taxon>
        <taxon>Cytophagia</taxon>
        <taxon>Cytophagales</taxon>
        <taxon>Hymenobacteraceae</taxon>
        <taxon>Rufibacter</taxon>
    </lineage>
</organism>
<dbReference type="InterPro" id="IPR054238">
    <property type="entry name" value="DUF6965"/>
</dbReference>
<dbReference type="AlphaFoldDB" id="A0A5M8QTG7"/>
<feature type="domain" description="Primase C-terminal 2" evidence="1">
    <location>
        <begin position="216"/>
        <end position="282"/>
    </location>
</feature>
<proteinExistence type="predicted"/>
<dbReference type="OrthoDB" id="9801888at2"/>
<evidence type="ECO:0000259" key="1">
    <source>
        <dbReference type="Pfam" id="PF08707"/>
    </source>
</evidence>
<evidence type="ECO:0000313" key="4">
    <source>
        <dbReference type="EMBL" id="KAA6437492.1"/>
    </source>
</evidence>
<evidence type="ECO:0000313" key="6">
    <source>
        <dbReference type="Proteomes" id="UP000323866"/>
    </source>
</evidence>
<dbReference type="Proteomes" id="UP000323866">
    <property type="component" value="Unassembled WGS sequence"/>
</dbReference>
<reference evidence="5 7" key="3">
    <citation type="submission" date="2024-08" db="EMBL/GenBank/DDBJ databases">
        <authorList>
            <person name="Wei W."/>
        </authorList>
    </citation>
    <scope>NUCLEOTIDE SEQUENCE [LARGE SCALE GENOMIC DNA]</scope>
    <source>
        <strain evidence="5 7">XU2</strain>
    </source>
</reference>
<evidence type="ECO:0000259" key="3">
    <source>
        <dbReference type="Pfam" id="PF22292"/>
    </source>
</evidence>
<feature type="domain" description="DUF6965" evidence="3">
    <location>
        <begin position="348"/>
        <end position="412"/>
    </location>
</feature>
<protein>
    <submittedName>
        <fullName evidence="5">BT4734/BF3469 family protein</fullName>
    </submittedName>
</protein>
<evidence type="ECO:0000313" key="5">
    <source>
        <dbReference type="EMBL" id="MFA1772868.1"/>
    </source>
</evidence>
<reference evidence="4 6" key="1">
    <citation type="submission" date="2019-07" db="EMBL/GenBank/DDBJ databases">
        <authorList>
            <person name="Qu J.-H."/>
        </authorList>
    </citation>
    <scope>NUCLEOTIDE SEQUENCE [LARGE SCALE GENOMIC DNA]</scope>
    <source>
        <strain evidence="4 6">MDT1-10-3</strain>
    </source>
</reference>
<keyword evidence="7" id="KW-1185">Reference proteome</keyword>
<evidence type="ECO:0000313" key="7">
    <source>
        <dbReference type="Proteomes" id="UP001570846"/>
    </source>
</evidence>
<dbReference type="Pfam" id="PF22292">
    <property type="entry name" value="DUF6965"/>
    <property type="match status" value="1"/>
</dbReference>
<dbReference type="RefSeq" id="WP_149097114.1">
    <property type="nucleotide sequence ID" value="NZ_BMMG01000001.1"/>
</dbReference>
<dbReference type="EMBL" id="JBGOGF010000009">
    <property type="protein sequence ID" value="MFA1772868.1"/>
    <property type="molecule type" value="Genomic_DNA"/>
</dbReference>
<dbReference type="Pfam" id="PF08707">
    <property type="entry name" value="PriCT_2"/>
    <property type="match status" value="1"/>
</dbReference>
<dbReference type="InterPro" id="IPR014907">
    <property type="entry name" value="BT4734-like_N"/>
</dbReference>
<feature type="domain" description="BT4734-like N-terminal" evidence="2">
    <location>
        <begin position="54"/>
        <end position="160"/>
    </location>
</feature>